<evidence type="ECO:0000256" key="9">
    <source>
        <dbReference type="ARBA" id="ARBA00032686"/>
    </source>
</evidence>
<comment type="similarity">
    <text evidence="2">Belongs to the MGR2 family.</text>
</comment>
<evidence type="ECO:0000256" key="1">
    <source>
        <dbReference type="ARBA" id="ARBA00004370"/>
    </source>
</evidence>
<keyword evidence="6" id="KW-0472">Membrane</keyword>
<evidence type="ECO:0000256" key="5">
    <source>
        <dbReference type="ARBA" id="ARBA00022989"/>
    </source>
</evidence>
<comment type="function">
    <text evidence="8">Induces production of reactive oxygen species (ROS) which are necessary for cell proliferation. May play a role in inducing oxidative DNA damage and replicative senescence. May play a role in the coordination of mitochondrial morphology and cell proliferation.</text>
</comment>
<organism evidence="10">
    <name type="scientific">Castor canadensis</name>
    <name type="common">American beaver</name>
    <dbReference type="NCBI Taxonomy" id="51338"/>
    <lineage>
        <taxon>Eukaryota</taxon>
        <taxon>Metazoa</taxon>
        <taxon>Chordata</taxon>
        <taxon>Craniata</taxon>
        <taxon>Vertebrata</taxon>
        <taxon>Euteleostomi</taxon>
        <taxon>Mammalia</taxon>
        <taxon>Eutheria</taxon>
        <taxon>Euarchontoglires</taxon>
        <taxon>Glires</taxon>
        <taxon>Rodentia</taxon>
        <taxon>Castorimorpha</taxon>
        <taxon>Castoridae</taxon>
        <taxon>Castor</taxon>
    </lineage>
</organism>
<evidence type="ECO:0000313" key="10">
    <source>
        <dbReference type="Ensembl" id="ENSCCNP00000015276.1"/>
    </source>
</evidence>
<dbReference type="Pfam" id="PF10247">
    <property type="entry name" value="Romo1"/>
    <property type="match status" value="1"/>
</dbReference>
<evidence type="ECO:0000256" key="7">
    <source>
        <dbReference type="ARBA" id="ARBA00025225"/>
    </source>
</evidence>
<protein>
    <recommendedName>
        <fullName evidence="3">Reactive oxygen species modulator 1</fullName>
    </recommendedName>
    <alternativeName>
        <fullName evidence="9">Protein MGR2 homolog</fullName>
    </alternativeName>
</protein>
<evidence type="ECO:0000256" key="6">
    <source>
        <dbReference type="ARBA" id="ARBA00023136"/>
    </source>
</evidence>
<dbReference type="GO" id="GO:0045039">
    <property type="term" value="P:protein insertion into mitochondrial inner membrane"/>
    <property type="evidence" value="ECO:0007669"/>
    <property type="project" value="TreeGrafter"/>
</dbReference>
<evidence type="ECO:0000256" key="2">
    <source>
        <dbReference type="ARBA" id="ARBA00007839"/>
    </source>
</evidence>
<accession>A0A8C0WYK4</accession>
<reference evidence="10" key="1">
    <citation type="submission" date="2023-09" db="UniProtKB">
        <authorList>
            <consortium name="Ensembl"/>
        </authorList>
    </citation>
    <scope>IDENTIFICATION</scope>
</reference>
<name>A0A8C0WYK4_CASCN</name>
<dbReference type="PANTHER" id="PTHR28525:SF1">
    <property type="entry name" value="REACTIVE OXYGEN SPECIES MODULATOR 1"/>
    <property type="match status" value="1"/>
</dbReference>
<dbReference type="InterPro" id="IPR018450">
    <property type="entry name" value="Romo1/Mgr2"/>
</dbReference>
<comment type="subcellular location">
    <subcellularLocation>
        <location evidence="1">Membrane</location>
    </subcellularLocation>
</comment>
<evidence type="ECO:0000256" key="3">
    <source>
        <dbReference type="ARBA" id="ARBA00016275"/>
    </source>
</evidence>
<keyword evidence="5" id="KW-1133">Transmembrane helix</keyword>
<dbReference type="SMART" id="SM01378">
    <property type="entry name" value="Romo1"/>
    <property type="match status" value="1"/>
</dbReference>
<evidence type="ECO:0000256" key="8">
    <source>
        <dbReference type="ARBA" id="ARBA00025243"/>
    </source>
</evidence>
<dbReference type="GO" id="GO:0030150">
    <property type="term" value="P:protein import into mitochondrial matrix"/>
    <property type="evidence" value="ECO:0007669"/>
    <property type="project" value="TreeGrafter"/>
</dbReference>
<keyword evidence="4" id="KW-0812">Transmembrane</keyword>
<comment type="function">
    <text evidence="7">Has antibacterial activity against a variety of bacteria including S.aureus, P.aeruginosa and M.tuberculosis. Acts by inducing bacterial membrane breakage.</text>
</comment>
<dbReference type="PANTHER" id="PTHR28525">
    <property type="entry name" value="REACTIVE OXYGEN SPECIES MODULATOR 1"/>
    <property type="match status" value="1"/>
</dbReference>
<proteinExistence type="inferred from homology"/>
<dbReference type="Ensembl" id="ENSCCNT00000019962.1">
    <property type="protein sequence ID" value="ENSCCNP00000015276.1"/>
    <property type="gene ID" value="ENSCCNG00000015682.1"/>
</dbReference>
<sequence>MPVVMGAHVQSQPSGLDLIKMGFVVSCTTGMEARVLFGTFSCLRIERWGQELMGSTGKTIMLSGGNFCTFMAIRMHK</sequence>
<dbReference type="GO" id="GO:0005744">
    <property type="term" value="C:TIM23 mitochondrial import inner membrane translocase complex"/>
    <property type="evidence" value="ECO:0007669"/>
    <property type="project" value="TreeGrafter"/>
</dbReference>
<dbReference type="AlphaFoldDB" id="A0A8C0WYK4"/>
<evidence type="ECO:0000256" key="4">
    <source>
        <dbReference type="ARBA" id="ARBA00022692"/>
    </source>
</evidence>